<dbReference type="Proteomes" id="UP000272400">
    <property type="component" value="Unassembled WGS sequence"/>
</dbReference>
<accession>A0A3N1D6Y6</accession>
<feature type="region of interest" description="Disordered" evidence="1">
    <location>
        <begin position="1"/>
        <end position="31"/>
    </location>
</feature>
<evidence type="ECO:0000313" key="4">
    <source>
        <dbReference type="Proteomes" id="UP000272400"/>
    </source>
</evidence>
<proteinExistence type="predicted"/>
<dbReference type="AlphaFoldDB" id="A0A3N1D6Y6"/>
<feature type="transmembrane region" description="Helical" evidence="2">
    <location>
        <begin position="87"/>
        <end position="108"/>
    </location>
</feature>
<dbReference type="OrthoDB" id="5186135at2"/>
<comment type="caution">
    <text evidence="3">The sequence shown here is derived from an EMBL/GenBank/DDBJ whole genome shotgun (WGS) entry which is preliminary data.</text>
</comment>
<keyword evidence="2" id="KW-1133">Transmembrane helix</keyword>
<keyword evidence="4" id="KW-1185">Reference proteome</keyword>
<dbReference type="RefSeq" id="WP_123668063.1">
    <property type="nucleotide sequence ID" value="NZ_RJKE01000001.1"/>
</dbReference>
<protein>
    <submittedName>
        <fullName evidence="3">Putative solute:sodium symporter small subunit</fullName>
    </submittedName>
</protein>
<name>A0A3N1D6Y6_9ACTN</name>
<reference evidence="3 4" key="1">
    <citation type="submission" date="2018-11" db="EMBL/GenBank/DDBJ databases">
        <title>Sequencing the genomes of 1000 actinobacteria strains.</title>
        <authorList>
            <person name="Klenk H.-P."/>
        </authorList>
    </citation>
    <scope>NUCLEOTIDE SEQUENCE [LARGE SCALE GENOMIC DNA]</scope>
    <source>
        <strain evidence="3 4">DSM 44254</strain>
    </source>
</reference>
<dbReference type="EMBL" id="RJKE01000001">
    <property type="protein sequence ID" value="ROO88878.1"/>
    <property type="molecule type" value="Genomic_DNA"/>
</dbReference>
<evidence type="ECO:0000256" key="2">
    <source>
        <dbReference type="SAM" id="Phobius"/>
    </source>
</evidence>
<gene>
    <name evidence="3" type="ORF">EDD29_6562</name>
</gene>
<evidence type="ECO:0000256" key="1">
    <source>
        <dbReference type="SAM" id="MobiDB-lite"/>
    </source>
</evidence>
<keyword evidence="2" id="KW-0472">Membrane</keyword>
<evidence type="ECO:0000313" key="3">
    <source>
        <dbReference type="EMBL" id="ROO88878.1"/>
    </source>
</evidence>
<organism evidence="3 4">
    <name type="scientific">Actinocorallia herbida</name>
    <dbReference type="NCBI Taxonomy" id="58109"/>
    <lineage>
        <taxon>Bacteria</taxon>
        <taxon>Bacillati</taxon>
        <taxon>Actinomycetota</taxon>
        <taxon>Actinomycetes</taxon>
        <taxon>Streptosporangiales</taxon>
        <taxon>Thermomonosporaceae</taxon>
        <taxon>Actinocorallia</taxon>
    </lineage>
</organism>
<sequence>MTARSGRPSRVAVTSPRTAVPRRRPGPGTREIDEQTRLGEVYMDALIRSQLRLSLSVCVLLVAFVGGLPLAFALVRPMREAQVFGVPLPWLLLAVAVYPVFAGLGWWYRRQAEAAERDFAEMVQRG</sequence>
<feature type="transmembrane region" description="Helical" evidence="2">
    <location>
        <begin position="53"/>
        <end position="75"/>
    </location>
</feature>
<keyword evidence="2" id="KW-0812">Transmembrane</keyword>